<evidence type="ECO:0000313" key="3">
    <source>
        <dbReference type="Proteomes" id="UP001596297"/>
    </source>
</evidence>
<name>A0ABW1YGJ0_9DEIO</name>
<organism evidence="2 3">
    <name type="scientific">Deinococcus lacus</name>
    <dbReference type="NCBI Taxonomy" id="392561"/>
    <lineage>
        <taxon>Bacteria</taxon>
        <taxon>Thermotogati</taxon>
        <taxon>Deinococcota</taxon>
        <taxon>Deinococci</taxon>
        <taxon>Deinococcales</taxon>
        <taxon>Deinococcaceae</taxon>
        <taxon>Deinococcus</taxon>
    </lineage>
</organism>
<proteinExistence type="predicted"/>
<feature type="chain" id="PRO_5047422199" evidence="1">
    <location>
        <begin position="22"/>
        <end position="270"/>
    </location>
</feature>
<evidence type="ECO:0000256" key="1">
    <source>
        <dbReference type="SAM" id="SignalP"/>
    </source>
</evidence>
<sequence length="270" mass="29922">MFRFSALLLTSTLALSGASLAHEMWVQSGHTHGGEILKADIGYGHNFTLKDIAPERVHFFREGMNLVGPAGTQKLVQRGEHNYHFETARPVAEGSYLVTAEYQPTFWSHDAAEVWAQKSLRDMPGAVYCEQTRMFGKNVLNVGHESADRETVTRPLGQLLEIVPLENPARVRPGETLPVQVLYRGEPLVGATLTASFAGFDKNYREMGHAAEAQAFSKQTDNEGKVDIIPLRQGFWKAKVIHKAPYPDQAECQQLAAYATLTFELGSGQH</sequence>
<reference evidence="3" key="1">
    <citation type="journal article" date="2019" name="Int. J. Syst. Evol. Microbiol.">
        <title>The Global Catalogue of Microorganisms (GCM) 10K type strain sequencing project: providing services to taxonomists for standard genome sequencing and annotation.</title>
        <authorList>
            <consortium name="The Broad Institute Genomics Platform"/>
            <consortium name="The Broad Institute Genome Sequencing Center for Infectious Disease"/>
            <person name="Wu L."/>
            <person name="Ma J."/>
        </authorList>
    </citation>
    <scope>NUCLEOTIDE SEQUENCE [LARGE SCALE GENOMIC DNA]</scope>
    <source>
        <strain evidence="3">CGMCC 1.15772</strain>
    </source>
</reference>
<dbReference type="RefSeq" id="WP_380083784.1">
    <property type="nucleotide sequence ID" value="NZ_JBHSWD010000002.1"/>
</dbReference>
<dbReference type="Proteomes" id="UP001596297">
    <property type="component" value="Unassembled WGS sequence"/>
</dbReference>
<feature type="signal peptide" evidence="1">
    <location>
        <begin position="1"/>
        <end position="21"/>
    </location>
</feature>
<keyword evidence="3" id="KW-1185">Reference proteome</keyword>
<dbReference type="InterPro" id="IPR019613">
    <property type="entry name" value="DUF4198"/>
</dbReference>
<keyword evidence="1" id="KW-0732">Signal</keyword>
<comment type="caution">
    <text evidence="2">The sequence shown here is derived from an EMBL/GenBank/DDBJ whole genome shotgun (WGS) entry which is preliminary data.</text>
</comment>
<gene>
    <name evidence="2" type="ORF">ACFP81_12105</name>
</gene>
<protein>
    <submittedName>
        <fullName evidence="2">DUF4198 domain-containing protein</fullName>
    </submittedName>
</protein>
<dbReference type="EMBL" id="JBHSWD010000002">
    <property type="protein sequence ID" value="MFC6592662.1"/>
    <property type="molecule type" value="Genomic_DNA"/>
</dbReference>
<evidence type="ECO:0000313" key="2">
    <source>
        <dbReference type="EMBL" id="MFC6592662.1"/>
    </source>
</evidence>
<dbReference type="Pfam" id="PF10670">
    <property type="entry name" value="DUF4198"/>
    <property type="match status" value="1"/>
</dbReference>
<accession>A0ABW1YGJ0</accession>